<dbReference type="AlphaFoldDB" id="A0AAV7KYN9"/>
<protein>
    <recommendedName>
        <fullName evidence="3">Reverse transcriptase</fullName>
    </recommendedName>
</protein>
<dbReference type="EMBL" id="JANPWB010000016">
    <property type="protein sequence ID" value="KAJ1084387.1"/>
    <property type="molecule type" value="Genomic_DNA"/>
</dbReference>
<proteinExistence type="predicted"/>
<name>A0AAV7KYN9_PLEWA</name>
<evidence type="ECO:0008006" key="3">
    <source>
        <dbReference type="Google" id="ProtNLM"/>
    </source>
</evidence>
<evidence type="ECO:0000313" key="1">
    <source>
        <dbReference type="EMBL" id="KAJ1084387.1"/>
    </source>
</evidence>
<sequence length="228" mass="26192">MGGVQSTLRWTSRRRRATRNARVRFLSDHGPLLLECGTHAPRPAVLLWRMRPELLGDLKYRRDIQEALTGYFARNWTTAKSCGIEWEALKVMIRGESLTKTYGIRKKLELELTQQEDAPGALQHQIDNGGTLEAESQVVRACIGALWGRLDSYVRKDFRQRLHREGDRSGRLLAWQLRREHSIPMILSLWGPAGGRILGQTRVNAHLREHLEAIYFSLLCNVSSQIRE</sequence>
<gene>
    <name evidence="1" type="ORF">NDU88_004536</name>
</gene>
<comment type="caution">
    <text evidence="1">The sequence shown here is derived from an EMBL/GenBank/DDBJ whole genome shotgun (WGS) entry which is preliminary data.</text>
</comment>
<reference evidence="1" key="1">
    <citation type="journal article" date="2022" name="bioRxiv">
        <title>Sequencing and chromosome-scale assembly of the giantPleurodeles waltlgenome.</title>
        <authorList>
            <person name="Brown T."/>
            <person name="Elewa A."/>
            <person name="Iarovenko S."/>
            <person name="Subramanian E."/>
            <person name="Araus A.J."/>
            <person name="Petzold A."/>
            <person name="Susuki M."/>
            <person name="Suzuki K.-i.T."/>
            <person name="Hayashi T."/>
            <person name="Toyoda A."/>
            <person name="Oliveira C."/>
            <person name="Osipova E."/>
            <person name="Leigh N.D."/>
            <person name="Simon A."/>
            <person name="Yun M.H."/>
        </authorList>
    </citation>
    <scope>NUCLEOTIDE SEQUENCE</scope>
    <source>
        <strain evidence="1">20211129_DDA</strain>
        <tissue evidence="1">Liver</tissue>
    </source>
</reference>
<dbReference type="Proteomes" id="UP001066276">
    <property type="component" value="Chromosome 12"/>
</dbReference>
<accession>A0AAV7KYN9</accession>
<evidence type="ECO:0000313" key="2">
    <source>
        <dbReference type="Proteomes" id="UP001066276"/>
    </source>
</evidence>
<organism evidence="1 2">
    <name type="scientific">Pleurodeles waltl</name>
    <name type="common">Iberian ribbed newt</name>
    <dbReference type="NCBI Taxonomy" id="8319"/>
    <lineage>
        <taxon>Eukaryota</taxon>
        <taxon>Metazoa</taxon>
        <taxon>Chordata</taxon>
        <taxon>Craniata</taxon>
        <taxon>Vertebrata</taxon>
        <taxon>Euteleostomi</taxon>
        <taxon>Amphibia</taxon>
        <taxon>Batrachia</taxon>
        <taxon>Caudata</taxon>
        <taxon>Salamandroidea</taxon>
        <taxon>Salamandridae</taxon>
        <taxon>Pleurodelinae</taxon>
        <taxon>Pleurodeles</taxon>
    </lineage>
</organism>
<keyword evidence="2" id="KW-1185">Reference proteome</keyword>